<dbReference type="Proteomes" id="UP000281406">
    <property type="component" value="Unassembled WGS sequence"/>
</dbReference>
<organism evidence="1 2">
    <name type="scientific">Anabarilius grahami</name>
    <name type="common">Kanglang fish</name>
    <name type="synonym">Barilius grahami</name>
    <dbReference type="NCBI Taxonomy" id="495550"/>
    <lineage>
        <taxon>Eukaryota</taxon>
        <taxon>Metazoa</taxon>
        <taxon>Chordata</taxon>
        <taxon>Craniata</taxon>
        <taxon>Vertebrata</taxon>
        <taxon>Euteleostomi</taxon>
        <taxon>Actinopterygii</taxon>
        <taxon>Neopterygii</taxon>
        <taxon>Teleostei</taxon>
        <taxon>Ostariophysi</taxon>
        <taxon>Cypriniformes</taxon>
        <taxon>Xenocyprididae</taxon>
        <taxon>Xenocypridinae</taxon>
        <taxon>Xenocypridinae incertae sedis</taxon>
        <taxon>Anabarilius</taxon>
    </lineage>
</organism>
<name>A0A3N0Z3E1_ANAGA</name>
<sequence length="99" mass="10959">MYTNFNGILPYLFHEGKKTVLNSIFGTENCSEQTRISIRLYTDLTSERTEEEAEAVGLKKKVKIASNTGKEPGSMVPGINFPAIRCLMGVNLQCLCIQG</sequence>
<proteinExistence type="predicted"/>
<evidence type="ECO:0000313" key="2">
    <source>
        <dbReference type="Proteomes" id="UP000281406"/>
    </source>
</evidence>
<accession>A0A3N0Z3E1</accession>
<dbReference type="EMBL" id="RJVU01014363">
    <property type="protein sequence ID" value="ROL52831.1"/>
    <property type="molecule type" value="Genomic_DNA"/>
</dbReference>
<protein>
    <submittedName>
        <fullName evidence="1">Uncharacterized protein</fullName>
    </submittedName>
</protein>
<keyword evidence="2" id="KW-1185">Reference proteome</keyword>
<dbReference type="AlphaFoldDB" id="A0A3N0Z3E1"/>
<evidence type="ECO:0000313" key="1">
    <source>
        <dbReference type="EMBL" id="ROL52831.1"/>
    </source>
</evidence>
<gene>
    <name evidence="1" type="ORF">DPX16_8394</name>
</gene>
<reference evidence="1 2" key="1">
    <citation type="submission" date="2018-10" db="EMBL/GenBank/DDBJ databases">
        <title>Genome assembly for a Yunnan-Guizhou Plateau 3E fish, Anabarilius grahami (Regan), and its evolutionary and genetic applications.</title>
        <authorList>
            <person name="Jiang W."/>
        </authorList>
    </citation>
    <scope>NUCLEOTIDE SEQUENCE [LARGE SCALE GENOMIC DNA]</scope>
    <source>
        <strain evidence="1">AG-KIZ</strain>
        <tissue evidence="1">Muscle</tissue>
    </source>
</reference>
<comment type="caution">
    <text evidence="1">The sequence shown here is derived from an EMBL/GenBank/DDBJ whole genome shotgun (WGS) entry which is preliminary data.</text>
</comment>